<keyword evidence="6" id="KW-1185">Reference proteome</keyword>
<feature type="signal peptide" evidence="5">
    <location>
        <begin position="1"/>
        <end position="20"/>
    </location>
</feature>
<dbReference type="Proteomes" id="UP000038045">
    <property type="component" value="Unplaced"/>
</dbReference>
<comment type="similarity">
    <text evidence="2">Belongs to the nematode transthyretin-like family.</text>
</comment>
<evidence type="ECO:0000256" key="2">
    <source>
        <dbReference type="ARBA" id="ARBA00010112"/>
    </source>
</evidence>
<name>A0A0N4ZG68_PARTI</name>
<feature type="chain" id="PRO_5005891650" evidence="5">
    <location>
        <begin position="21"/>
        <end position="136"/>
    </location>
</feature>
<dbReference type="GO" id="GO:0009986">
    <property type="term" value="C:cell surface"/>
    <property type="evidence" value="ECO:0007669"/>
    <property type="project" value="InterPro"/>
</dbReference>
<keyword evidence="4 5" id="KW-0732">Signal</keyword>
<evidence type="ECO:0000313" key="7">
    <source>
        <dbReference type="WBParaSite" id="PTRK_0000674500.1"/>
    </source>
</evidence>
<dbReference type="Gene3D" id="2.60.40.3330">
    <property type="match status" value="1"/>
</dbReference>
<evidence type="ECO:0000256" key="5">
    <source>
        <dbReference type="SAM" id="SignalP"/>
    </source>
</evidence>
<dbReference type="Pfam" id="PF01060">
    <property type="entry name" value="TTR-52"/>
    <property type="match status" value="1"/>
</dbReference>
<reference evidence="7" key="1">
    <citation type="submission" date="2017-02" db="UniProtKB">
        <authorList>
            <consortium name="WormBaseParasite"/>
        </authorList>
    </citation>
    <scope>IDENTIFICATION</scope>
</reference>
<proteinExistence type="inferred from homology"/>
<dbReference type="InterPro" id="IPR001534">
    <property type="entry name" value="Transthyretin-like"/>
</dbReference>
<dbReference type="AlphaFoldDB" id="A0A0N4ZG68"/>
<evidence type="ECO:0000256" key="3">
    <source>
        <dbReference type="ARBA" id="ARBA00022525"/>
    </source>
</evidence>
<keyword evidence="3" id="KW-0964">Secreted</keyword>
<dbReference type="InterPro" id="IPR038479">
    <property type="entry name" value="Transthyretin-like_sf"/>
</dbReference>
<evidence type="ECO:0000256" key="4">
    <source>
        <dbReference type="ARBA" id="ARBA00022729"/>
    </source>
</evidence>
<sequence length="136" mass="15732">MVLLLRKIILVTVLSRVVNCGIQRITVTGRLLCHGKPIGFLDIKLLEEDLLYNDVIDDGKTDMNGHFKLSGRDEEFSAIDPFIEFKYKCSTDKVISTNDIKQFFVPSSVFRYLGYVRQFEFNFGDIDLEKIQKKFV</sequence>
<organism evidence="6 7">
    <name type="scientific">Parastrongyloides trichosuri</name>
    <name type="common">Possum-specific nematode worm</name>
    <dbReference type="NCBI Taxonomy" id="131310"/>
    <lineage>
        <taxon>Eukaryota</taxon>
        <taxon>Metazoa</taxon>
        <taxon>Ecdysozoa</taxon>
        <taxon>Nematoda</taxon>
        <taxon>Chromadorea</taxon>
        <taxon>Rhabditida</taxon>
        <taxon>Tylenchina</taxon>
        <taxon>Panagrolaimomorpha</taxon>
        <taxon>Strongyloidoidea</taxon>
        <taxon>Strongyloididae</taxon>
        <taxon>Parastrongyloides</taxon>
    </lineage>
</organism>
<evidence type="ECO:0000313" key="6">
    <source>
        <dbReference type="Proteomes" id="UP000038045"/>
    </source>
</evidence>
<protein>
    <submittedName>
        <fullName evidence="7">Transthyretin-like family protein</fullName>
    </submittedName>
</protein>
<accession>A0A0N4ZG68</accession>
<dbReference type="GO" id="GO:0005576">
    <property type="term" value="C:extracellular region"/>
    <property type="evidence" value="ECO:0007669"/>
    <property type="project" value="UniProtKB-SubCell"/>
</dbReference>
<comment type="subcellular location">
    <subcellularLocation>
        <location evidence="1">Secreted</location>
    </subcellularLocation>
</comment>
<dbReference type="PANTHER" id="PTHR21700">
    <property type="entry name" value="TRANSTHYRETIN-LIKE FAMILY PROTEIN-RELATED"/>
    <property type="match status" value="1"/>
</dbReference>
<dbReference type="WBParaSite" id="PTRK_0000674500.1">
    <property type="protein sequence ID" value="PTRK_0000674500.1"/>
    <property type="gene ID" value="PTRK_0000674500"/>
</dbReference>
<evidence type="ECO:0000256" key="1">
    <source>
        <dbReference type="ARBA" id="ARBA00004613"/>
    </source>
</evidence>